<dbReference type="InterPro" id="IPR017949">
    <property type="entry name" value="Thaumatin_CS"/>
</dbReference>
<dbReference type="PROSITE" id="PS00316">
    <property type="entry name" value="THAUMATIN_1"/>
    <property type="match status" value="3"/>
</dbReference>
<comment type="similarity">
    <text evidence="1">Belongs to the thaumatin family.</text>
</comment>
<evidence type="ECO:0000313" key="5">
    <source>
        <dbReference type="EMBL" id="CDP16244.1"/>
    </source>
</evidence>
<gene>
    <name evidence="5" type="ORF">GSCOC_T00018006001</name>
</gene>
<evidence type="ECO:0000256" key="1">
    <source>
        <dbReference type="ARBA" id="ARBA00010607"/>
    </source>
</evidence>
<dbReference type="EMBL" id="HG739204">
    <property type="protein sequence ID" value="CDP16244.1"/>
    <property type="molecule type" value="Genomic_DNA"/>
</dbReference>
<evidence type="ECO:0000256" key="3">
    <source>
        <dbReference type="ARBA" id="ARBA00023157"/>
    </source>
</evidence>
<dbReference type="OrthoDB" id="430315at2759"/>
<dbReference type="CDD" id="cd09217">
    <property type="entry name" value="TLP-P"/>
    <property type="match status" value="1"/>
</dbReference>
<dbReference type="AlphaFoldDB" id="A0A068V707"/>
<keyword evidence="2 4" id="KW-0732">Signal</keyword>
<feature type="signal peptide" evidence="4">
    <location>
        <begin position="1"/>
        <end position="23"/>
    </location>
</feature>
<keyword evidence="6" id="KW-1185">Reference proteome</keyword>
<reference evidence="6" key="1">
    <citation type="journal article" date="2014" name="Science">
        <title>The coffee genome provides insight into the convergent evolution of caffeine biosynthesis.</title>
        <authorList>
            <person name="Denoeud F."/>
            <person name="Carretero-Paulet L."/>
            <person name="Dereeper A."/>
            <person name="Droc G."/>
            <person name="Guyot R."/>
            <person name="Pietrella M."/>
            <person name="Zheng C."/>
            <person name="Alberti A."/>
            <person name="Anthony F."/>
            <person name="Aprea G."/>
            <person name="Aury J.M."/>
            <person name="Bento P."/>
            <person name="Bernard M."/>
            <person name="Bocs S."/>
            <person name="Campa C."/>
            <person name="Cenci A."/>
            <person name="Combes M.C."/>
            <person name="Crouzillat D."/>
            <person name="Da Silva C."/>
            <person name="Daddiego L."/>
            <person name="De Bellis F."/>
            <person name="Dussert S."/>
            <person name="Garsmeur O."/>
            <person name="Gayraud T."/>
            <person name="Guignon V."/>
            <person name="Jahn K."/>
            <person name="Jamilloux V."/>
            <person name="Joet T."/>
            <person name="Labadie K."/>
            <person name="Lan T."/>
            <person name="Leclercq J."/>
            <person name="Lepelley M."/>
            <person name="Leroy T."/>
            <person name="Li L.T."/>
            <person name="Librado P."/>
            <person name="Lopez L."/>
            <person name="Munoz A."/>
            <person name="Noel B."/>
            <person name="Pallavicini A."/>
            <person name="Perrotta G."/>
            <person name="Poncet V."/>
            <person name="Pot D."/>
            <person name="Priyono X."/>
            <person name="Rigoreau M."/>
            <person name="Rouard M."/>
            <person name="Rozas J."/>
            <person name="Tranchant-Dubreuil C."/>
            <person name="VanBuren R."/>
            <person name="Zhang Q."/>
            <person name="Andrade A.C."/>
            <person name="Argout X."/>
            <person name="Bertrand B."/>
            <person name="de Kochko A."/>
            <person name="Graziosi G."/>
            <person name="Henry R.J."/>
            <person name="Jayarama X."/>
            <person name="Ming R."/>
            <person name="Nagai C."/>
            <person name="Rounsley S."/>
            <person name="Sankoff D."/>
            <person name="Giuliano G."/>
            <person name="Albert V.A."/>
            <person name="Wincker P."/>
            <person name="Lashermes P."/>
        </authorList>
    </citation>
    <scope>NUCLEOTIDE SEQUENCE [LARGE SCALE GENOMIC DNA]</scope>
    <source>
        <strain evidence="6">cv. DH200-94</strain>
    </source>
</reference>
<dbReference type="SUPFAM" id="SSF49870">
    <property type="entry name" value="Osmotin, thaumatin-like protein"/>
    <property type="match status" value="3"/>
</dbReference>
<dbReference type="Gene3D" id="2.60.110.10">
    <property type="entry name" value="Thaumatin"/>
    <property type="match status" value="3"/>
</dbReference>
<dbReference type="PROSITE" id="PS51367">
    <property type="entry name" value="THAUMATIN_2"/>
    <property type="match status" value="3"/>
</dbReference>
<evidence type="ECO:0000256" key="2">
    <source>
        <dbReference type="ARBA" id="ARBA00022729"/>
    </source>
</evidence>
<dbReference type="STRING" id="49390.A0A068V707"/>
<dbReference type="Proteomes" id="UP000295252">
    <property type="component" value="Chromosome III"/>
</dbReference>
<keyword evidence="3" id="KW-1015">Disulfide bond</keyword>
<dbReference type="Gramene" id="CDP16244">
    <property type="protein sequence ID" value="CDP16244"/>
    <property type="gene ID" value="GSCOC_T00018006001"/>
</dbReference>
<feature type="chain" id="PRO_5001655596" description="Thaumatin-like protein" evidence="4">
    <location>
        <begin position="24"/>
        <end position="644"/>
    </location>
</feature>
<dbReference type="Pfam" id="PF00314">
    <property type="entry name" value="Thaumatin"/>
    <property type="match status" value="3"/>
</dbReference>
<dbReference type="PANTHER" id="PTHR31048">
    <property type="entry name" value="OS03G0233200 PROTEIN"/>
    <property type="match status" value="1"/>
</dbReference>
<dbReference type="InParanoid" id="A0A068V707"/>
<dbReference type="PRINTS" id="PR00347">
    <property type="entry name" value="THAUMATIN"/>
</dbReference>
<sequence length="644" mass="70230">MKFTYILSLLVLCLTLYLTFANAANFNITNKCTYTVWAAASPGGGRKLDRGQSWSLDVAPGTTNARIWGRNNCNFDANGRGQCQTGDCNGGLVCQGYGKPPNTIAEFALNRPNNVDYIDISNVDGFNIPMEFSSVTQCRVIKCSAPIVDQCPAQLRTPGGCNNPCTVFKTNEYCCTNGQGSCGPTDFSRFFKSRCPDAYSYPQDDRTSLFNCPSGTNYRSTYSLSLLALCLTLYLTFTNAANFNIINQCTYTVWAAASPGGGRRLDRGQSWSLNVAPGTTQARIWGRTNCNFDANGQGHCQTGDCNGRLECQGYGSPPNTLAEFALNQPNNLDYIDISNVDGFNIPLEFSSVTNCRNIRCSAPIVDQCPAQLRTPGGCNNPCTVFHTNEYCCTNGPGSCHPTDFSRFFKDRCPDAYSYPQDDPTSLFTCPSGTNYRVVYAFTNAANFNIINQCTYTVWAAASPGGGRRLDRGQSWSLDVAPGTTNARIWARTNCNFDANGQGQCQTGDCNGRLECQGYGKPPNTLAEFALNQPNNLDYFDISLLYGFNIPLEFSSVTPCHDIRCSAPIVDQCPTQLRTPGGCNNPCTVFNTTEYCCTGGPSCGPTFFSTFCKGRCPDAYCDPRDDPTSLFTCPSGTNYRVVFCP</sequence>
<evidence type="ECO:0000313" key="6">
    <source>
        <dbReference type="Proteomes" id="UP000295252"/>
    </source>
</evidence>
<protein>
    <recommendedName>
        <fullName evidence="7">Thaumatin-like protein</fullName>
    </recommendedName>
</protein>
<accession>A0A068V707</accession>
<dbReference type="FunFam" id="2.60.110.10:FF:000003">
    <property type="entry name" value="Thaumatin I"/>
    <property type="match status" value="3"/>
</dbReference>
<dbReference type="SMART" id="SM00205">
    <property type="entry name" value="THN"/>
    <property type="match status" value="3"/>
</dbReference>
<organism evidence="5 6">
    <name type="scientific">Coffea canephora</name>
    <name type="common">Robusta coffee</name>
    <dbReference type="NCBI Taxonomy" id="49390"/>
    <lineage>
        <taxon>Eukaryota</taxon>
        <taxon>Viridiplantae</taxon>
        <taxon>Streptophyta</taxon>
        <taxon>Embryophyta</taxon>
        <taxon>Tracheophyta</taxon>
        <taxon>Spermatophyta</taxon>
        <taxon>Magnoliopsida</taxon>
        <taxon>eudicotyledons</taxon>
        <taxon>Gunneridae</taxon>
        <taxon>Pentapetalae</taxon>
        <taxon>asterids</taxon>
        <taxon>lamiids</taxon>
        <taxon>Gentianales</taxon>
        <taxon>Rubiaceae</taxon>
        <taxon>Ixoroideae</taxon>
        <taxon>Gardenieae complex</taxon>
        <taxon>Bertiereae - Coffeeae clade</taxon>
        <taxon>Coffeeae</taxon>
        <taxon>Coffea</taxon>
    </lineage>
</organism>
<evidence type="ECO:0008006" key="7">
    <source>
        <dbReference type="Google" id="ProtNLM"/>
    </source>
</evidence>
<dbReference type="InterPro" id="IPR001938">
    <property type="entry name" value="Thaumatin"/>
</dbReference>
<dbReference type="OMA" id="NGQGSCQ"/>
<dbReference type="InterPro" id="IPR037176">
    <property type="entry name" value="Osmotin/thaumatin-like_sf"/>
</dbReference>
<name>A0A068V707_COFCA</name>
<proteinExistence type="inferred from homology"/>
<evidence type="ECO:0000256" key="4">
    <source>
        <dbReference type="SAM" id="SignalP"/>
    </source>
</evidence>